<comment type="caution">
    <text evidence="2">The sequence shown here is derived from an EMBL/GenBank/DDBJ whole genome shotgun (WGS) entry which is preliminary data.</text>
</comment>
<sequence>MKAASTVTVIDTTNKIGVMNGYYTTVTAVMAFLLVVYYGGKTWMALTKDPEKMTAKTKKLNRDMSAILVLQAILPPLFLYLPITLFHINVVPEAFYPFLGLSSSFGVSVVPLLDALVVLLILPAFRQTIFKIFRVAENLQAVPSLTPVISFNHQNKLRMSTH</sequence>
<keyword evidence="3" id="KW-1185">Reference proteome</keyword>
<evidence type="ECO:0000313" key="2">
    <source>
        <dbReference type="EMBL" id="CAD5233811.1"/>
    </source>
</evidence>
<feature type="transmembrane region" description="Helical" evidence="1">
    <location>
        <begin position="67"/>
        <end position="88"/>
    </location>
</feature>
<feature type="transmembrane region" description="Helical" evidence="1">
    <location>
        <begin position="22"/>
        <end position="46"/>
    </location>
</feature>
<dbReference type="Proteomes" id="UP000582659">
    <property type="component" value="Unassembled WGS sequence"/>
</dbReference>
<proteinExistence type="predicted"/>
<keyword evidence="1" id="KW-0472">Membrane</keyword>
<reference evidence="2" key="1">
    <citation type="submission" date="2020-09" db="EMBL/GenBank/DDBJ databases">
        <authorList>
            <person name="Kikuchi T."/>
        </authorList>
    </citation>
    <scope>NUCLEOTIDE SEQUENCE</scope>
    <source>
        <strain evidence="2">Ka4C1</strain>
    </source>
</reference>
<evidence type="ECO:0000313" key="3">
    <source>
        <dbReference type="Proteomes" id="UP000659654"/>
    </source>
</evidence>
<keyword evidence="1" id="KW-0812">Transmembrane</keyword>
<dbReference type="Pfam" id="PF10326">
    <property type="entry name" value="7TM_GPCR_Str"/>
    <property type="match status" value="1"/>
</dbReference>
<organism evidence="2 3">
    <name type="scientific">Bursaphelenchus xylophilus</name>
    <name type="common">Pinewood nematode worm</name>
    <name type="synonym">Aphelenchoides xylophilus</name>
    <dbReference type="NCBI Taxonomy" id="6326"/>
    <lineage>
        <taxon>Eukaryota</taxon>
        <taxon>Metazoa</taxon>
        <taxon>Ecdysozoa</taxon>
        <taxon>Nematoda</taxon>
        <taxon>Chromadorea</taxon>
        <taxon>Rhabditida</taxon>
        <taxon>Tylenchina</taxon>
        <taxon>Tylenchomorpha</taxon>
        <taxon>Aphelenchoidea</taxon>
        <taxon>Aphelenchoididae</taxon>
        <taxon>Bursaphelenchus</taxon>
    </lineage>
</organism>
<dbReference type="EMBL" id="CAJFDI010000006">
    <property type="protein sequence ID" value="CAD5233811.1"/>
    <property type="molecule type" value="Genomic_DNA"/>
</dbReference>
<gene>
    <name evidence="2" type="ORF">BXYJ_LOCUS13902</name>
</gene>
<name>A0A7I8X538_BURXY</name>
<dbReference type="PANTHER" id="PTHR22943:SF248">
    <property type="entry name" value="SEVEN TM RECEPTOR"/>
    <property type="match status" value="1"/>
</dbReference>
<keyword evidence="1" id="KW-1133">Transmembrane helix</keyword>
<dbReference type="InterPro" id="IPR019428">
    <property type="entry name" value="7TM_GPCR_serpentine_rcpt_Str"/>
</dbReference>
<protein>
    <submittedName>
        <fullName evidence="2">(pine wood nematode) hypothetical protein</fullName>
    </submittedName>
</protein>
<feature type="transmembrane region" description="Helical" evidence="1">
    <location>
        <begin position="94"/>
        <end position="122"/>
    </location>
</feature>
<dbReference type="EMBL" id="CAJFCV020000006">
    <property type="protein sequence ID" value="CAG9129235.1"/>
    <property type="molecule type" value="Genomic_DNA"/>
</dbReference>
<accession>A0A7I8X538</accession>
<dbReference type="Proteomes" id="UP000659654">
    <property type="component" value="Unassembled WGS sequence"/>
</dbReference>
<dbReference type="PANTHER" id="PTHR22943">
    <property type="entry name" value="7-TRANSMEMBRANE DOMAIN RECEPTOR C.ELEGANS"/>
    <property type="match status" value="1"/>
</dbReference>
<evidence type="ECO:0000256" key="1">
    <source>
        <dbReference type="SAM" id="Phobius"/>
    </source>
</evidence>
<dbReference type="AlphaFoldDB" id="A0A7I8X538"/>